<evidence type="ECO:0000313" key="8">
    <source>
        <dbReference type="Proteomes" id="UP001366166"/>
    </source>
</evidence>
<sequence length="116" mass="12592">MTPRKKKAEAKAAPAAIQPEQHKVSFYPAWCKRCGNCSSFCPRDALATDEWGYPFLARPDRCTSCGLCEMLCPDFAISLGEPEPGAAVSPGARCQRPSQPANISPERLAPAPREDN</sequence>
<feature type="domain" description="4Fe-4S ferredoxin-type" evidence="6">
    <location>
        <begin position="52"/>
        <end position="82"/>
    </location>
</feature>
<proteinExistence type="predicted"/>
<evidence type="ECO:0000256" key="2">
    <source>
        <dbReference type="ARBA" id="ARBA00022723"/>
    </source>
</evidence>
<reference evidence="8" key="1">
    <citation type="journal article" date="2023" name="Arch. Microbiol.">
        <title>Desulfoferula mesophilus gen. nov. sp. nov., a mesophilic sulfate-reducing bacterium isolated from a brackish lake sediment.</title>
        <authorList>
            <person name="Watanabe T."/>
            <person name="Yabe T."/>
            <person name="Tsuji J.M."/>
            <person name="Fukui M."/>
        </authorList>
    </citation>
    <scope>NUCLEOTIDE SEQUENCE [LARGE SCALE GENOMIC DNA]</scope>
    <source>
        <strain evidence="8">12FAK</strain>
    </source>
</reference>
<evidence type="ECO:0000256" key="1">
    <source>
        <dbReference type="ARBA" id="ARBA00022485"/>
    </source>
</evidence>
<dbReference type="AlphaFoldDB" id="A0AAU9EJI6"/>
<dbReference type="InterPro" id="IPR017896">
    <property type="entry name" value="4Fe4S_Fe-S-bd"/>
</dbReference>
<dbReference type="GO" id="GO:0051539">
    <property type="term" value="F:4 iron, 4 sulfur cluster binding"/>
    <property type="evidence" value="ECO:0007669"/>
    <property type="project" value="UniProtKB-KW"/>
</dbReference>
<keyword evidence="1" id="KW-0004">4Fe-4S</keyword>
<dbReference type="PROSITE" id="PS51379">
    <property type="entry name" value="4FE4S_FER_2"/>
    <property type="match status" value="2"/>
</dbReference>
<feature type="region of interest" description="Disordered" evidence="5">
    <location>
        <begin position="85"/>
        <end position="116"/>
    </location>
</feature>
<keyword evidence="3" id="KW-0408">Iron</keyword>
<keyword evidence="4" id="KW-0411">Iron-sulfur</keyword>
<feature type="domain" description="4Fe-4S ferredoxin-type" evidence="6">
    <location>
        <begin position="22"/>
        <end position="51"/>
    </location>
</feature>
<evidence type="ECO:0000256" key="3">
    <source>
        <dbReference type="ARBA" id="ARBA00023004"/>
    </source>
</evidence>
<keyword evidence="2" id="KW-0479">Metal-binding</keyword>
<dbReference type="RefSeq" id="WP_338605091.1">
    <property type="nucleotide sequence ID" value="NZ_AP028679.1"/>
</dbReference>
<dbReference type="InterPro" id="IPR017900">
    <property type="entry name" value="4Fe4S_Fe_S_CS"/>
</dbReference>
<name>A0AAU9EJI6_9BACT</name>
<keyword evidence="8" id="KW-1185">Reference proteome</keyword>
<dbReference type="GO" id="GO:0046872">
    <property type="term" value="F:metal ion binding"/>
    <property type="evidence" value="ECO:0007669"/>
    <property type="project" value="UniProtKB-KW"/>
</dbReference>
<dbReference type="PANTHER" id="PTHR43687">
    <property type="entry name" value="ADENYLYLSULFATE REDUCTASE, BETA SUBUNIT"/>
    <property type="match status" value="1"/>
</dbReference>
<evidence type="ECO:0000256" key="4">
    <source>
        <dbReference type="ARBA" id="ARBA00023014"/>
    </source>
</evidence>
<dbReference type="Proteomes" id="UP001366166">
    <property type="component" value="Chromosome"/>
</dbReference>
<evidence type="ECO:0000259" key="6">
    <source>
        <dbReference type="PROSITE" id="PS51379"/>
    </source>
</evidence>
<dbReference type="PANTHER" id="PTHR43687:SF4">
    <property type="entry name" value="BLR5484 PROTEIN"/>
    <property type="match status" value="1"/>
</dbReference>
<protein>
    <recommendedName>
        <fullName evidence="6">4Fe-4S ferredoxin-type domain-containing protein</fullName>
    </recommendedName>
</protein>
<evidence type="ECO:0000313" key="7">
    <source>
        <dbReference type="EMBL" id="BEQ13419.1"/>
    </source>
</evidence>
<dbReference type="KEGG" id="dmp:FAK_04850"/>
<dbReference type="SUPFAM" id="SSF54862">
    <property type="entry name" value="4Fe-4S ferredoxins"/>
    <property type="match status" value="1"/>
</dbReference>
<accession>A0AAU9EJI6</accession>
<evidence type="ECO:0000256" key="5">
    <source>
        <dbReference type="SAM" id="MobiDB-lite"/>
    </source>
</evidence>
<dbReference type="InterPro" id="IPR050572">
    <property type="entry name" value="Fe-S_Ferredoxin"/>
</dbReference>
<dbReference type="Pfam" id="PF12838">
    <property type="entry name" value="Fer4_7"/>
    <property type="match status" value="1"/>
</dbReference>
<dbReference type="PROSITE" id="PS00198">
    <property type="entry name" value="4FE4S_FER_1"/>
    <property type="match status" value="2"/>
</dbReference>
<dbReference type="EMBL" id="AP028679">
    <property type="protein sequence ID" value="BEQ13419.1"/>
    <property type="molecule type" value="Genomic_DNA"/>
</dbReference>
<gene>
    <name evidence="7" type="ORF">FAK_04850</name>
</gene>
<organism evidence="7 8">
    <name type="scientific">Desulfoferula mesophila</name>
    <dbReference type="NCBI Taxonomy" id="3058419"/>
    <lineage>
        <taxon>Bacteria</taxon>
        <taxon>Pseudomonadati</taxon>
        <taxon>Thermodesulfobacteriota</taxon>
        <taxon>Desulfarculia</taxon>
        <taxon>Desulfarculales</taxon>
        <taxon>Desulfarculaceae</taxon>
        <taxon>Desulfoferula</taxon>
    </lineage>
</organism>
<dbReference type="Gene3D" id="3.30.70.20">
    <property type="match status" value="1"/>
</dbReference>